<feature type="compositionally biased region" description="Basic and acidic residues" evidence="1">
    <location>
        <begin position="22"/>
        <end position="39"/>
    </location>
</feature>
<organism evidence="2 3">
    <name type="scientific">Mycena maculata</name>
    <dbReference type="NCBI Taxonomy" id="230809"/>
    <lineage>
        <taxon>Eukaryota</taxon>
        <taxon>Fungi</taxon>
        <taxon>Dikarya</taxon>
        <taxon>Basidiomycota</taxon>
        <taxon>Agaricomycotina</taxon>
        <taxon>Agaricomycetes</taxon>
        <taxon>Agaricomycetidae</taxon>
        <taxon>Agaricales</taxon>
        <taxon>Marasmiineae</taxon>
        <taxon>Mycenaceae</taxon>
        <taxon>Mycena</taxon>
    </lineage>
</organism>
<accession>A0AAD7JWZ9</accession>
<feature type="compositionally biased region" description="Low complexity" evidence="1">
    <location>
        <begin position="107"/>
        <end position="164"/>
    </location>
</feature>
<feature type="compositionally biased region" description="Acidic residues" evidence="1">
    <location>
        <begin position="246"/>
        <end position="257"/>
    </location>
</feature>
<feature type="compositionally biased region" description="Polar residues" evidence="1">
    <location>
        <begin position="44"/>
        <end position="64"/>
    </location>
</feature>
<gene>
    <name evidence="2" type="ORF">DFH07DRAFT_1057870</name>
</gene>
<dbReference type="AlphaFoldDB" id="A0AAD7JWZ9"/>
<feature type="region of interest" description="Disordered" evidence="1">
    <location>
        <begin position="1"/>
        <end position="190"/>
    </location>
</feature>
<name>A0AAD7JWZ9_9AGAR</name>
<evidence type="ECO:0000256" key="1">
    <source>
        <dbReference type="SAM" id="MobiDB-lite"/>
    </source>
</evidence>
<comment type="caution">
    <text evidence="2">The sequence shown here is derived from an EMBL/GenBank/DDBJ whole genome shotgun (WGS) entry which is preliminary data.</text>
</comment>
<reference evidence="2" key="1">
    <citation type="submission" date="2023-03" db="EMBL/GenBank/DDBJ databases">
        <title>Massive genome expansion in bonnet fungi (Mycena s.s.) driven by repeated elements and novel gene families across ecological guilds.</title>
        <authorList>
            <consortium name="Lawrence Berkeley National Laboratory"/>
            <person name="Harder C.B."/>
            <person name="Miyauchi S."/>
            <person name="Viragh M."/>
            <person name="Kuo A."/>
            <person name="Thoen E."/>
            <person name="Andreopoulos B."/>
            <person name="Lu D."/>
            <person name="Skrede I."/>
            <person name="Drula E."/>
            <person name="Henrissat B."/>
            <person name="Morin E."/>
            <person name="Kohler A."/>
            <person name="Barry K."/>
            <person name="LaButti K."/>
            <person name="Morin E."/>
            <person name="Salamov A."/>
            <person name="Lipzen A."/>
            <person name="Mereny Z."/>
            <person name="Hegedus B."/>
            <person name="Baldrian P."/>
            <person name="Stursova M."/>
            <person name="Weitz H."/>
            <person name="Taylor A."/>
            <person name="Grigoriev I.V."/>
            <person name="Nagy L.G."/>
            <person name="Martin F."/>
            <person name="Kauserud H."/>
        </authorList>
    </citation>
    <scope>NUCLEOTIDE SEQUENCE</scope>
    <source>
        <strain evidence="2">CBHHK188m</strain>
    </source>
</reference>
<dbReference type="EMBL" id="JARJLG010000022">
    <property type="protein sequence ID" value="KAJ7771148.1"/>
    <property type="molecule type" value="Genomic_DNA"/>
</dbReference>
<protein>
    <submittedName>
        <fullName evidence="2">Uncharacterized protein</fullName>
    </submittedName>
</protein>
<feature type="region of interest" description="Disordered" evidence="1">
    <location>
        <begin position="202"/>
        <end position="270"/>
    </location>
</feature>
<keyword evidence="3" id="KW-1185">Reference proteome</keyword>
<feature type="compositionally biased region" description="Low complexity" evidence="1">
    <location>
        <begin position="228"/>
        <end position="245"/>
    </location>
</feature>
<evidence type="ECO:0000313" key="3">
    <source>
        <dbReference type="Proteomes" id="UP001215280"/>
    </source>
</evidence>
<evidence type="ECO:0000313" key="2">
    <source>
        <dbReference type="EMBL" id="KAJ7771148.1"/>
    </source>
</evidence>
<feature type="compositionally biased region" description="Basic and acidic residues" evidence="1">
    <location>
        <begin position="1"/>
        <end position="10"/>
    </location>
</feature>
<sequence>MAGRLTHRDMLSYGFKQGQPWGEDRRELERAFDQADRSRAPRRSLSSGFPSNPQLQTVQRQYSTSSAPGYAGHSGYGSGYLPRASYSSPGRTYPQDPWMQYRDASHSSRTSSPVPSYASGSHGRSYSRGYGPSSGSSYTLERQSSNASRYSSYGYSGSESSTSYAPRSVYDSDDEGYTHAHAPSAESEPYFASSRYAETFVIEPSDSGSEASYSGYHEPYGDSELEYSDSGSGSSGSEGDSVYSEGADDEYEDYEDDSGSHSDDGGYSDD</sequence>
<dbReference type="Proteomes" id="UP001215280">
    <property type="component" value="Unassembled WGS sequence"/>
</dbReference>
<proteinExistence type="predicted"/>